<evidence type="ECO:0000256" key="1">
    <source>
        <dbReference type="ARBA" id="ARBA00008874"/>
    </source>
</evidence>
<comment type="caution">
    <text evidence="6">The sequence shown here is derived from an EMBL/GenBank/DDBJ whole genome shotgun (WGS) entry which is preliminary data.</text>
</comment>
<comment type="similarity">
    <text evidence="1">Belongs to the protein kinase superfamily. STE Ser/Thr protein kinase family. STE20 subfamily.</text>
</comment>
<evidence type="ECO:0000256" key="3">
    <source>
        <dbReference type="ARBA" id="ARBA00022840"/>
    </source>
</evidence>
<name>A0ABS5ARL2_9PSEU</name>
<dbReference type="Gene3D" id="1.10.510.10">
    <property type="entry name" value="Transferase(Phosphotransferase) domain 1"/>
    <property type="match status" value="1"/>
</dbReference>
<dbReference type="RefSeq" id="WP_086787719.1">
    <property type="nucleotide sequence ID" value="NZ_JAGIOO010000001.1"/>
</dbReference>
<protein>
    <submittedName>
        <fullName evidence="6">Serine/threonine protein kinase</fullName>
    </submittedName>
</protein>
<evidence type="ECO:0000313" key="6">
    <source>
        <dbReference type="EMBL" id="MBP2479022.1"/>
    </source>
</evidence>
<evidence type="ECO:0000313" key="7">
    <source>
        <dbReference type="Proteomes" id="UP001519363"/>
    </source>
</evidence>
<reference evidence="6 7" key="1">
    <citation type="submission" date="2021-03" db="EMBL/GenBank/DDBJ databases">
        <title>Sequencing the genomes of 1000 actinobacteria strains.</title>
        <authorList>
            <person name="Klenk H.-P."/>
        </authorList>
    </citation>
    <scope>NUCLEOTIDE SEQUENCE [LARGE SCALE GENOMIC DNA]</scope>
    <source>
        <strain evidence="6 7">DSM 44580</strain>
    </source>
</reference>
<dbReference type="GO" id="GO:0004674">
    <property type="term" value="F:protein serine/threonine kinase activity"/>
    <property type="evidence" value="ECO:0007669"/>
    <property type="project" value="UniProtKB-KW"/>
</dbReference>
<dbReference type="InterPro" id="IPR011009">
    <property type="entry name" value="Kinase-like_dom_sf"/>
</dbReference>
<evidence type="ECO:0000259" key="5">
    <source>
        <dbReference type="PROSITE" id="PS50011"/>
    </source>
</evidence>
<proteinExistence type="inferred from homology"/>
<keyword evidence="6" id="KW-0418">Kinase</keyword>
<keyword evidence="6" id="KW-0723">Serine/threonine-protein kinase</keyword>
<dbReference type="InterPro" id="IPR051931">
    <property type="entry name" value="PAK3-like"/>
</dbReference>
<dbReference type="Pfam" id="PF00069">
    <property type="entry name" value="Pkinase"/>
    <property type="match status" value="1"/>
</dbReference>
<keyword evidence="7" id="KW-1185">Reference proteome</keyword>
<dbReference type="EMBL" id="JAGIOO010000001">
    <property type="protein sequence ID" value="MBP2479022.1"/>
    <property type="molecule type" value="Genomic_DNA"/>
</dbReference>
<keyword evidence="6" id="KW-0808">Transferase</keyword>
<keyword evidence="2" id="KW-0547">Nucleotide-binding</keyword>
<sequence>MGSDRVVAERYELLEEIGSGGQGTVWRARDLRLKRLVALKCAKEDSRQLAVEAEHGAAFSHPNVVRVYDLFEEDGRSWVAQEYFASTDLAALVAREGPLSPGRAARIGAQVAAALARMHSAEKVHRDVTPANVLVGEADQAKLSDLGITRWAEQTQASGGTVDGTPRLLDPHSQDGGGPPAEVTGRGPRTPGAD</sequence>
<dbReference type="PANTHER" id="PTHR45832:SF22">
    <property type="entry name" value="SERINE_THREONINE-PROTEIN KINASE SAMKA-RELATED"/>
    <property type="match status" value="1"/>
</dbReference>
<feature type="domain" description="Protein kinase" evidence="5">
    <location>
        <begin position="11"/>
        <end position="194"/>
    </location>
</feature>
<dbReference type="PROSITE" id="PS50011">
    <property type="entry name" value="PROTEIN_KINASE_DOM"/>
    <property type="match status" value="1"/>
</dbReference>
<feature type="region of interest" description="Disordered" evidence="4">
    <location>
        <begin position="155"/>
        <end position="194"/>
    </location>
</feature>
<dbReference type="SUPFAM" id="SSF56112">
    <property type="entry name" value="Protein kinase-like (PK-like)"/>
    <property type="match status" value="1"/>
</dbReference>
<organism evidence="6 7">
    <name type="scientific">Crossiella equi</name>
    <dbReference type="NCBI Taxonomy" id="130796"/>
    <lineage>
        <taxon>Bacteria</taxon>
        <taxon>Bacillati</taxon>
        <taxon>Actinomycetota</taxon>
        <taxon>Actinomycetes</taxon>
        <taxon>Pseudonocardiales</taxon>
        <taxon>Pseudonocardiaceae</taxon>
        <taxon>Crossiella</taxon>
    </lineage>
</organism>
<dbReference type="Proteomes" id="UP001519363">
    <property type="component" value="Unassembled WGS sequence"/>
</dbReference>
<gene>
    <name evidence="6" type="ORF">JOF53_007894</name>
</gene>
<accession>A0ABS5ARL2</accession>
<dbReference type="CDD" id="cd14014">
    <property type="entry name" value="STKc_PknB_like"/>
    <property type="match status" value="1"/>
</dbReference>
<evidence type="ECO:0000256" key="4">
    <source>
        <dbReference type="SAM" id="MobiDB-lite"/>
    </source>
</evidence>
<dbReference type="PANTHER" id="PTHR45832">
    <property type="entry name" value="SERINE/THREONINE-PROTEIN KINASE SAMKA-RELATED-RELATED"/>
    <property type="match status" value="1"/>
</dbReference>
<keyword evidence="3" id="KW-0067">ATP-binding</keyword>
<dbReference type="InterPro" id="IPR000719">
    <property type="entry name" value="Prot_kinase_dom"/>
</dbReference>
<evidence type="ECO:0000256" key="2">
    <source>
        <dbReference type="ARBA" id="ARBA00022741"/>
    </source>
</evidence>